<evidence type="ECO:0000256" key="1">
    <source>
        <dbReference type="ARBA" id="ARBA00004752"/>
    </source>
</evidence>
<proteinExistence type="inferred from homology"/>
<dbReference type="SUPFAM" id="SSF48452">
    <property type="entry name" value="TPR-like"/>
    <property type="match status" value="1"/>
</dbReference>
<evidence type="ECO:0000256" key="5">
    <source>
        <dbReference type="ARBA" id="ARBA00022801"/>
    </source>
</evidence>
<dbReference type="RefSeq" id="WP_132419850.1">
    <property type="nucleotide sequence ID" value="NZ_SKFG01000027.1"/>
</dbReference>
<name>A0A4R4E4A2_9BACL</name>
<dbReference type="PANTHER" id="PTHR30582:SF24">
    <property type="entry name" value="L,D-TRANSPEPTIDASE ERFK_SRFK-RELATED"/>
    <property type="match status" value="1"/>
</dbReference>
<feature type="region of interest" description="Disordered" evidence="10">
    <location>
        <begin position="306"/>
        <end position="341"/>
    </location>
</feature>
<feature type="compositionally biased region" description="Basic and acidic residues" evidence="10">
    <location>
        <begin position="129"/>
        <end position="149"/>
    </location>
</feature>
<dbReference type="Gene3D" id="2.40.440.10">
    <property type="entry name" value="L,D-transpeptidase catalytic domain-like"/>
    <property type="match status" value="1"/>
</dbReference>
<dbReference type="UniPathway" id="UPA00219"/>
<dbReference type="GO" id="GO:0071555">
    <property type="term" value="P:cell wall organization"/>
    <property type="evidence" value="ECO:0007669"/>
    <property type="project" value="UniProtKB-UniRule"/>
</dbReference>
<dbReference type="GO" id="GO:0018104">
    <property type="term" value="P:peptidoglycan-protein cross-linking"/>
    <property type="evidence" value="ECO:0007669"/>
    <property type="project" value="TreeGrafter"/>
</dbReference>
<dbReference type="InterPro" id="IPR038063">
    <property type="entry name" value="Transpep_catalytic_dom"/>
</dbReference>
<keyword evidence="8 9" id="KW-0961">Cell wall biogenesis/degradation</keyword>
<dbReference type="Proteomes" id="UP000295418">
    <property type="component" value="Unassembled WGS sequence"/>
</dbReference>
<dbReference type="SUPFAM" id="SSF141523">
    <property type="entry name" value="L,D-transpeptidase catalytic domain-like"/>
    <property type="match status" value="1"/>
</dbReference>
<evidence type="ECO:0000256" key="2">
    <source>
        <dbReference type="ARBA" id="ARBA00005992"/>
    </source>
</evidence>
<evidence type="ECO:0000256" key="6">
    <source>
        <dbReference type="ARBA" id="ARBA00022960"/>
    </source>
</evidence>
<dbReference type="InterPro" id="IPR050979">
    <property type="entry name" value="LD-transpeptidase"/>
</dbReference>
<evidence type="ECO:0000256" key="3">
    <source>
        <dbReference type="ARBA" id="ARBA00022676"/>
    </source>
</evidence>
<dbReference type="EMBL" id="SKFG01000027">
    <property type="protein sequence ID" value="TCZ74279.1"/>
    <property type="molecule type" value="Genomic_DNA"/>
</dbReference>
<feature type="region of interest" description="Disordered" evidence="10">
    <location>
        <begin position="454"/>
        <end position="484"/>
    </location>
</feature>
<comment type="similarity">
    <text evidence="2">Belongs to the YkuD family.</text>
</comment>
<keyword evidence="6 9" id="KW-0133">Cell shape</keyword>
<dbReference type="Pfam" id="PF03734">
    <property type="entry name" value="YkuD"/>
    <property type="match status" value="1"/>
</dbReference>
<feature type="compositionally biased region" description="Polar residues" evidence="10">
    <location>
        <begin position="308"/>
        <end position="317"/>
    </location>
</feature>
<dbReference type="GO" id="GO:0005576">
    <property type="term" value="C:extracellular region"/>
    <property type="evidence" value="ECO:0007669"/>
    <property type="project" value="TreeGrafter"/>
</dbReference>
<sequence length="496" mass="55190">MEWKDDPEFFKDYLKQRPKDKFAWYLLGKEYLAKGEEGKAAYCFTQAGEIYLAFENGDTPNYERIKHALEDAQSAAASEQTDSTDHRSKWPRRVFISVLLFLLLLLPSLQRVIESSGSKSIDRMTNAEGKNKPVEDQATTDQDKDDPNKLQDFAGYGITYMKDKESASDYGEALNEMIRTRGDRLENNLLVAGYKSADGKWNIWPSKPSLLLSVKTNTKGGQSNISYYDASNCNCEPEDGQAFAGQIDMWKQKQEAEAVVRSAIAAYKERNGKLPSQVGDLYQPYPNNILSGLTPDMKQIFEGILAPGNNQPEQSQTSDDKASNPPSKKKQGAPGHNPLSKPLEIIVDRKNHHLAVVSGDIIVRSYPVGLGGNRTPEGKFEISEKVRNPNGKSNGDFGSRGMTLSDTLYAIHGTNEPDSISKDESLGCVRMNKDDVEELFAMVPLGTKVTIGTGLLPPLPSNQAKSSPKLEPDHPRFGLPSQTEERNPKKVYRWLF</sequence>
<comment type="caution">
    <text evidence="12">The sequence shown here is derived from an EMBL/GenBank/DDBJ whole genome shotgun (WGS) entry which is preliminary data.</text>
</comment>
<keyword evidence="4" id="KW-0808">Transferase</keyword>
<feature type="domain" description="L,D-TPase catalytic" evidence="11">
    <location>
        <begin position="343"/>
        <end position="452"/>
    </location>
</feature>
<dbReference type="InterPro" id="IPR005490">
    <property type="entry name" value="LD_TPept_cat_dom"/>
</dbReference>
<evidence type="ECO:0000313" key="12">
    <source>
        <dbReference type="EMBL" id="TCZ74279.1"/>
    </source>
</evidence>
<comment type="pathway">
    <text evidence="1 9">Cell wall biogenesis; peptidoglycan biosynthesis.</text>
</comment>
<evidence type="ECO:0000256" key="9">
    <source>
        <dbReference type="PROSITE-ProRule" id="PRU01373"/>
    </source>
</evidence>
<keyword evidence="3" id="KW-0328">Glycosyltransferase</keyword>
<dbReference type="AlphaFoldDB" id="A0A4R4E4A2"/>
<feature type="active site" description="Nucleophile" evidence="9">
    <location>
        <position position="428"/>
    </location>
</feature>
<dbReference type="GO" id="GO:0008360">
    <property type="term" value="P:regulation of cell shape"/>
    <property type="evidence" value="ECO:0007669"/>
    <property type="project" value="UniProtKB-UniRule"/>
</dbReference>
<dbReference type="PROSITE" id="PS52029">
    <property type="entry name" value="LD_TPASE"/>
    <property type="match status" value="1"/>
</dbReference>
<evidence type="ECO:0000313" key="13">
    <source>
        <dbReference type="Proteomes" id="UP000295418"/>
    </source>
</evidence>
<accession>A0A4R4E4A2</accession>
<protein>
    <submittedName>
        <fullName evidence="12">L,D-transpeptidase</fullName>
    </submittedName>
</protein>
<organism evidence="12 13">
    <name type="scientific">Paenibacillus albiflavus</name>
    <dbReference type="NCBI Taxonomy" id="2545760"/>
    <lineage>
        <taxon>Bacteria</taxon>
        <taxon>Bacillati</taxon>
        <taxon>Bacillota</taxon>
        <taxon>Bacilli</taxon>
        <taxon>Bacillales</taxon>
        <taxon>Paenibacillaceae</taxon>
        <taxon>Paenibacillus</taxon>
    </lineage>
</organism>
<dbReference type="GO" id="GO:0016757">
    <property type="term" value="F:glycosyltransferase activity"/>
    <property type="evidence" value="ECO:0007669"/>
    <property type="project" value="UniProtKB-KW"/>
</dbReference>
<keyword evidence="13" id="KW-1185">Reference proteome</keyword>
<dbReference type="PANTHER" id="PTHR30582">
    <property type="entry name" value="L,D-TRANSPEPTIDASE"/>
    <property type="match status" value="1"/>
</dbReference>
<dbReference type="CDD" id="cd16913">
    <property type="entry name" value="YkuD_like"/>
    <property type="match status" value="1"/>
</dbReference>
<keyword evidence="7 9" id="KW-0573">Peptidoglycan synthesis</keyword>
<evidence type="ECO:0000256" key="8">
    <source>
        <dbReference type="ARBA" id="ARBA00023316"/>
    </source>
</evidence>
<gene>
    <name evidence="12" type="ORF">E0485_20080</name>
</gene>
<evidence type="ECO:0000256" key="10">
    <source>
        <dbReference type="SAM" id="MobiDB-lite"/>
    </source>
</evidence>
<feature type="active site" description="Proton donor/acceptor" evidence="9">
    <location>
        <position position="412"/>
    </location>
</feature>
<evidence type="ECO:0000256" key="4">
    <source>
        <dbReference type="ARBA" id="ARBA00022679"/>
    </source>
</evidence>
<dbReference type="OrthoDB" id="9787225at2"/>
<evidence type="ECO:0000256" key="7">
    <source>
        <dbReference type="ARBA" id="ARBA00022984"/>
    </source>
</evidence>
<feature type="region of interest" description="Disordered" evidence="10">
    <location>
        <begin position="122"/>
        <end position="149"/>
    </location>
</feature>
<dbReference type="InterPro" id="IPR011990">
    <property type="entry name" value="TPR-like_helical_dom_sf"/>
</dbReference>
<keyword evidence="5" id="KW-0378">Hydrolase</keyword>
<reference evidence="12 13" key="1">
    <citation type="submission" date="2019-03" db="EMBL/GenBank/DDBJ databases">
        <authorList>
            <person name="Kim M.K.M."/>
        </authorList>
    </citation>
    <scope>NUCLEOTIDE SEQUENCE [LARGE SCALE GENOMIC DNA]</scope>
    <source>
        <strain evidence="12 13">18JY21-1</strain>
    </source>
</reference>
<evidence type="ECO:0000259" key="11">
    <source>
        <dbReference type="PROSITE" id="PS52029"/>
    </source>
</evidence>
<dbReference type="GO" id="GO:0071972">
    <property type="term" value="F:peptidoglycan L,D-transpeptidase activity"/>
    <property type="evidence" value="ECO:0007669"/>
    <property type="project" value="TreeGrafter"/>
</dbReference>